<accession>A0A8H4KSZ9</accession>
<feature type="compositionally biased region" description="Low complexity" evidence="1">
    <location>
        <begin position="349"/>
        <end position="374"/>
    </location>
</feature>
<feature type="compositionally biased region" description="Basic and acidic residues" evidence="1">
    <location>
        <begin position="473"/>
        <end position="482"/>
    </location>
</feature>
<sequence>MLADTLNIPLGVIECAIAVTTSSVLPGNGSAITTSIDSSFPKSSGQLVDFPTPGSVHSRETTDSGISPDTSDDIPTGTSLPESPSQATESIPAPVKGSQSTSVTKAATLGFATQETTNGVIEPSEAISETLQTSEGTPNESLPNLHDSTTSRPPAASEIATNTDGLTYTIEPTNISETSEPTETDTSGSPEDTGSASEAQTEPAETSQHTTQPESTELEDPSPTTGSPEASEPPTTADGPTQATQSHSKPSPSEGLAHATSDLKASTTMAEDVVVTGTDGTVATYVPEQNSDYISSTGGGKGGGGVIRPPPPTANPVPPVSGNEPSDKNNDGGDDGDDDASTKDDKSTVESTVTNEASTTTDATTTSDECTAATQPGCTRTVSYMTSDGTQIIVPDTSPPAIIPDDMYTAEVNQDIIDILQKKWAEEFPDEESVTTETGSTTESTTADEITATLTTESESFSSTSIPSTFTTKTRDSSDKSDAPASTTEEATITPNPCIVHAGPAVETPYCQCSTTVDGKDYYATTTLIKNQCSAYTEFPAEITLAPETGPITDAPIQQPITTTTDGTVLVWSEYTLDYINWPGVGKITQTFDIGDPSTVSTPVPTQTAFDNDGGGQCGTNAGLSKKGLHEACDRAINQFDDGTIYIDYASRYSGS</sequence>
<keyword evidence="3" id="KW-1185">Reference proteome</keyword>
<feature type="compositionally biased region" description="Pro residues" evidence="1">
    <location>
        <begin position="308"/>
        <end position="319"/>
    </location>
</feature>
<protein>
    <submittedName>
        <fullName evidence="2">Uncharacterized protein</fullName>
    </submittedName>
</protein>
<feature type="region of interest" description="Disordered" evidence="1">
    <location>
        <begin position="282"/>
        <end position="375"/>
    </location>
</feature>
<feature type="compositionally biased region" description="Low complexity" evidence="1">
    <location>
        <begin position="435"/>
        <end position="472"/>
    </location>
</feature>
<name>A0A8H4KSZ9_9HYPO</name>
<feature type="compositionally biased region" description="Polar residues" evidence="1">
    <location>
        <begin position="238"/>
        <end position="251"/>
    </location>
</feature>
<evidence type="ECO:0000313" key="3">
    <source>
        <dbReference type="Proteomes" id="UP000605986"/>
    </source>
</evidence>
<dbReference type="AlphaFoldDB" id="A0A8H4KSZ9"/>
<gene>
    <name evidence="2" type="ORF">F53441_1106</name>
</gene>
<dbReference type="EMBL" id="JAADJG010000044">
    <property type="protein sequence ID" value="KAF4456895.1"/>
    <property type="molecule type" value="Genomic_DNA"/>
</dbReference>
<reference evidence="2" key="1">
    <citation type="submission" date="2020-01" db="EMBL/GenBank/DDBJ databases">
        <title>Identification and distribution of gene clusters putatively required for synthesis of sphingolipid metabolism inhibitors in phylogenetically diverse species of the filamentous fungus Fusarium.</title>
        <authorList>
            <person name="Kim H.-S."/>
            <person name="Busman M."/>
            <person name="Brown D.W."/>
            <person name="Divon H."/>
            <person name="Uhlig S."/>
            <person name="Proctor R.H."/>
        </authorList>
    </citation>
    <scope>NUCLEOTIDE SEQUENCE</scope>
    <source>
        <strain evidence="2">NRRL 53441</strain>
    </source>
</reference>
<feature type="region of interest" description="Disordered" evidence="1">
    <location>
        <begin position="129"/>
        <end position="264"/>
    </location>
</feature>
<feature type="compositionally biased region" description="Polar residues" evidence="1">
    <location>
        <begin position="129"/>
        <end position="152"/>
    </location>
</feature>
<organism evidence="2 3">
    <name type="scientific">Fusarium austroafricanum</name>
    <dbReference type="NCBI Taxonomy" id="2364996"/>
    <lineage>
        <taxon>Eukaryota</taxon>
        <taxon>Fungi</taxon>
        <taxon>Dikarya</taxon>
        <taxon>Ascomycota</taxon>
        <taxon>Pezizomycotina</taxon>
        <taxon>Sordariomycetes</taxon>
        <taxon>Hypocreomycetidae</taxon>
        <taxon>Hypocreales</taxon>
        <taxon>Nectriaceae</taxon>
        <taxon>Fusarium</taxon>
        <taxon>Fusarium concolor species complex</taxon>
    </lineage>
</organism>
<feature type="compositionally biased region" description="Polar residues" evidence="1">
    <location>
        <begin position="76"/>
        <end position="89"/>
    </location>
</feature>
<comment type="caution">
    <text evidence="2">The sequence shown here is derived from an EMBL/GenBank/DDBJ whole genome shotgun (WGS) entry which is preliminary data.</text>
</comment>
<dbReference type="Proteomes" id="UP000605986">
    <property type="component" value="Unassembled WGS sequence"/>
</dbReference>
<evidence type="ECO:0000256" key="1">
    <source>
        <dbReference type="SAM" id="MobiDB-lite"/>
    </source>
</evidence>
<dbReference type="OrthoDB" id="3886018at2759"/>
<feature type="region of interest" description="Disordered" evidence="1">
    <location>
        <begin position="36"/>
        <end position="101"/>
    </location>
</feature>
<feature type="compositionally biased region" description="Polar residues" evidence="1">
    <location>
        <begin position="287"/>
        <end position="296"/>
    </location>
</feature>
<feature type="region of interest" description="Disordered" evidence="1">
    <location>
        <begin position="428"/>
        <end position="492"/>
    </location>
</feature>
<evidence type="ECO:0000313" key="2">
    <source>
        <dbReference type="EMBL" id="KAF4456895.1"/>
    </source>
</evidence>
<proteinExistence type="predicted"/>
<feature type="compositionally biased region" description="Polar residues" evidence="1">
    <location>
        <begin position="36"/>
        <end position="46"/>
    </location>
</feature>
<feature type="compositionally biased region" description="Low complexity" evidence="1">
    <location>
        <begin position="176"/>
        <end position="191"/>
    </location>
</feature>
<feature type="compositionally biased region" description="Polar residues" evidence="1">
    <location>
        <begin position="159"/>
        <end position="175"/>
    </location>
</feature>
<feature type="compositionally biased region" description="Polar residues" evidence="1">
    <location>
        <begin position="192"/>
        <end position="215"/>
    </location>
</feature>
<feature type="compositionally biased region" description="Gly residues" evidence="1">
    <location>
        <begin position="297"/>
        <end position="306"/>
    </location>
</feature>